<proteinExistence type="predicted"/>
<sequence length="147" mass="15016">MLVADRCRVSVQGEDDAAQKVSVRMPVASCPGLGSPLCSLADLDSRTALPSLGVSSVGKTIPDPPHWWESVPSRACALGALSASSPAHPGPARGRARTPAPPPASACAQPRARLRERLPGACGRAGALAAGAQCERRSFSSLADGRI</sequence>
<reference evidence="1" key="2">
    <citation type="submission" date="2025-03" db="EMBL/GenBank/DDBJ databases">
        <authorList>
            <consortium name="ELIXIR-Norway"/>
            <consortium name="Elixir Norway"/>
        </authorList>
    </citation>
    <scope>NUCLEOTIDE SEQUENCE</scope>
</reference>
<reference evidence="1" key="1">
    <citation type="submission" date="2023-05" db="EMBL/GenBank/DDBJ databases">
        <authorList>
            <consortium name="ELIXIR-Norway"/>
        </authorList>
    </citation>
    <scope>NUCLEOTIDE SEQUENCE</scope>
</reference>
<dbReference type="Proteomes" id="UP001162501">
    <property type="component" value="Chromosome 1"/>
</dbReference>
<name>A0AC59Y3J0_RANTA</name>
<organism evidence="1 2">
    <name type="scientific">Rangifer tarandus platyrhynchus</name>
    <name type="common">Svalbard reindeer</name>
    <dbReference type="NCBI Taxonomy" id="3082113"/>
    <lineage>
        <taxon>Eukaryota</taxon>
        <taxon>Metazoa</taxon>
        <taxon>Chordata</taxon>
        <taxon>Craniata</taxon>
        <taxon>Vertebrata</taxon>
        <taxon>Euteleostomi</taxon>
        <taxon>Mammalia</taxon>
        <taxon>Eutheria</taxon>
        <taxon>Laurasiatheria</taxon>
        <taxon>Artiodactyla</taxon>
        <taxon>Ruminantia</taxon>
        <taxon>Pecora</taxon>
        <taxon>Cervidae</taxon>
        <taxon>Odocoileinae</taxon>
        <taxon>Rangifer</taxon>
    </lineage>
</organism>
<evidence type="ECO:0000313" key="2">
    <source>
        <dbReference type="Proteomes" id="UP001162501"/>
    </source>
</evidence>
<protein>
    <submittedName>
        <fullName evidence="1">Uncharacterized protein</fullName>
    </submittedName>
</protein>
<evidence type="ECO:0000313" key="1">
    <source>
        <dbReference type="EMBL" id="CAM9348010.1"/>
    </source>
</evidence>
<gene>
    <name evidence="1" type="ORF">MRATA1EN22A_LOCUS1297</name>
</gene>
<dbReference type="EMBL" id="OX596085">
    <property type="protein sequence ID" value="CAM9348010.1"/>
    <property type="molecule type" value="Genomic_DNA"/>
</dbReference>
<accession>A0AC59Y3J0</accession>